<feature type="domain" description="FecR protein" evidence="2">
    <location>
        <begin position="65"/>
        <end position="155"/>
    </location>
</feature>
<keyword evidence="1" id="KW-0472">Membrane</keyword>
<dbReference type="InterPro" id="IPR006860">
    <property type="entry name" value="FecR"/>
</dbReference>
<evidence type="ECO:0000313" key="4">
    <source>
        <dbReference type="EMBL" id="EIM73634.1"/>
    </source>
</evidence>
<keyword evidence="1" id="KW-1133">Transmembrane helix</keyword>
<keyword evidence="1" id="KW-0812">Transmembrane</keyword>
<dbReference type="RefSeq" id="WP_009057027.1">
    <property type="nucleotide sequence ID" value="NZ_AJYA01000058.1"/>
</dbReference>
<dbReference type="Proteomes" id="UP000005551">
    <property type="component" value="Unassembled WGS sequence"/>
</dbReference>
<comment type="caution">
    <text evidence="4">The sequence shown here is derived from an EMBL/GenBank/DDBJ whole genome shotgun (WGS) entry which is preliminary data.</text>
</comment>
<feature type="domain" description="Protein FecR C-terminal" evidence="3">
    <location>
        <begin position="199"/>
        <end position="260"/>
    </location>
</feature>
<dbReference type="PIRSF" id="PIRSF018266">
    <property type="entry name" value="FecR"/>
    <property type="match status" value="1"/>
</dbReference>
<organism evidence="4 5">
    <name type="scientific">Nitritalea halalkaliphila LW7</name>
    <dbReference type="NCBI Taxonomy" id="1189621"/>
    <lineage>
        <taxon>Bacteria</taxon>
        <taxon>Pseudomonadati</taxon>
        <taxon>Bacteroidota</taxon>
        <taxon>Cytophagia</taxon>
        <taxon>Cytophagales</taxon>
        <taxon>Cyclobacteriaceae</taxon>
        <taxon>Nitritalea</taxon>
    </lineage>
</organism>
<dbReference type="OrthoDB" id="1452822at2"/>
<dbReference type="InterPro" id="IPR032508">
    <property type="entry name" value="FecR_C"/>
</dbReference>
<dbReference type="Pfam" id="PF04773">
    <property type="entry name" value="FecR"/>
    <property type="match status" value="1"/>
</dbReference>
<dbReference type="AlphaFoldDB" id="I5BVN2"/>
<dbReference type="EMBL" id="AJYA01000058">
    <property type="protein sequence ID" value="EIM73634.1"/>
    <property type="molecule type" value="Genomic_DNA"/>
</dbReference>
<proteinExistence type="predicted"/>
<evidence type="ECO:0000256" key="1">
    <source>
        <dbReference type="SAM" id="Phobius"/>
    </source>
</evidence>
<dbReference type="Gene3D" id="2.60.120.1440">
    <property type="match status" value="1"/>
</dbReference>
<protein>
    <submittedName>
        <fullName evidence="4">Putative anti-sigma factor</fullName>
    </submittedName>
</protein>
<keyword evidence="5" id="KW-1185">Reference proteome</keyword>
<reference evidence="4 5" key="1">
    <citation type="submission" date="2012-05" db="EMBL/GenBank/DDBJ databases">
        <title>Genome sequence of Nitritalea halalkaliphila LW7.</title>
        <authorList>
            <person name="Jangir P.K."/>
            <person name="Singh A."/>
            <person name="Shivaji S."/>
            <person name="Sharma R."/>
        </authorList>
    </citation>
    <scope>NUCLEOTIDE SEQUENCE [LARGE SCALE GENOMIC DNA]</scope>
    <source>
        <strain evidence="4 5">LW7</strain>
    </source>
</reference>
<dbReference type="PANTHER" id="PTHR30273:SF2">
    <property type="entry name" value="PROTEIN FECR"/>
    <property type="match status" value="1"/>
</dbReference>
<evidence type="ECO:0000259" key="2">
    <source>
        <dbReference type="Pfam" id="PF04773"/>
    </source>
</evidence>
<accession>I5BVN2</accession>
<evidence type="ECO:0000259" key="3">
    <source>
        <dbReference type="Pfam" id="PF16344"/>
    </source>
</evidence>
<evidence type="ECO:0000313" key="5">
    <source>
        <dbReference type="Proteomes" id="UP000005551"/>
    </source>
</evidence>
<gene>
    <name evidence="4" type="ORF">A3SI_17599</name>
</gene>
<dbReference type="InterPro" id="IPR012373">
    <property type="entry name" value="Ferrdict_sens_TM"/>
</dbReference>
<name>I5BVN2_9BACT</name>
<dbReference type="GO" id="GO:0016989">
    <property type="term" value="F:sigma factor antagonist activity"/>
    <property type="evidence" value="ECO:0007669"/>
    <property type="project" value="TreeGrafter"/>
</dbReference>
<sequence length="271" mass="29819">MLKQAQAPKSPQRVEARFNSRPSRSFRPLWALAIAAALVGGLLLWSALFYVAEPVESAGLWTTFTAEKGRRFLQLEDGTQVVLAPGAKLQYAAGFGVGHREVEVEGQFFFHVAKNEQLPFLIQGPDTETRVTGTSFNLHAASGKFLLEVATGSVEVRDLAQAHATAVLAGERLQVEAHVWAQEEIGTDQPFLWTERAWAFESAPLYEVFRAMERAKGIHIEVADSGLLACRFTGKIGAESGAEVLRMIAQAMQLELTETQTNTFFIRGRPC</sequence>
<dbReference type="Pfam" id="PF16344">
    <property type="entry name" value="FecR_C"/>
    <property type="match status" value="1"/>
</dbReference>
<dbReference type="Gene3D" id="3.55.50.30">
    <property type="match status" value="1"/>
</dbReference>
<dbReference type="STRING" id="1189621.A3SI_17599"/>
<dbReference type="PANTHER" id="PTHR30273">
    <property type="entry name" value="PERIPLASMIC SIGNAL SENSOR AND SIGMA FACTOR ACTIVATOR FECR-RELATED"/>
    <property type="match status" value="1"/>
</dbReference>
<feature type="transmembrane region" description="Helical" evidence="1">
    <location>
        <begin position="29"/>
        <end position="52"/>
    </location>
</feature>